<accession>A0ACC4BQI0</accession>
<proteinExistence type="predicted"/>
<dbReference type="Proteomes" id="UP000309997">
    <property type="component" value="Unassembled WGS sequence"/>
</dbReference>
<protein>
    <submittedName>
        <fullName evidence="1">Uncharacterized protein</fullName>
    </submittedName>
</protein>
<organism evidence="1 2">
    <name type="scientific">Populus alba</name>
    <name type="common">White poplar</name>
    <dbReference type="NCBI Taxonomy" id="43335"/>
    <lineage>
        <taxon>Eukaryota</taxon>
        <taxon>Viridiplantae</taxon>
        <taxon>Streptophyta</taxon>
        <taxon>Embryophyta</taxon>
        <taxon>Tracheophyta</taxon>
        <taxon>Spermatophyta</taxon>
        <taxon>Magnoliopsida</taxon>
        <taxon>eudicotyledons</taxon>
        <taxon>Gunneridae</taxon>
        <taxon>Pentapetalae</taxon>
        <taxon>rosids</taxon>
        <taxon>fabids</taxon>
        <taxon>Malpighiales</taxon>
        <taxon>Salicaceae</taxon>
        <taxon>Saliceae</taxon>
        <taxon>Populus</taxon>
    </lineage>
</organism>
<keyword evidence="2" id="KW-1185">Reference proteome</keyword>
<evidence type="ECO:0000313" key="1">
    <source>
        <dbReference type="EMBL" id="KAL3580682.1"/>
    </source>
</evidence>
<evidence type="ECO:0000313" key="2">
    <source>
        <dbReference type="Proteomes" id="UP000309997"/>
    </source>
</evidence>
<comment type="caution">
    <text evidence="1">The sequence shown here is derived from an EMBL/GenBank/DDBJ whole genome shotgun (WGS) entry which is preliminary data.</text>
</comment>
<sequence>METPLNILPLKRAAPNESRFDGNKRMKQRKEKVTDYSDPFAIHGLLERLDSGRYGSVTDDIRSLFNRKAQMIHTFLVLYPELANESRGRGMSFNEEKCNVIDLDDGDDHQGGGGNVAAGRMPVVVIDSDDEVESSENRMAGHFQGIVLPKPEGQFLTELMFSDHAERRIHGEVVSLIGEPDITKDKGVYVGVEEDEVDTGIEDDGLGDIWKEMSFALESSKDVVENPQPDENMDEDEDYCDHSFVLKDDIGYVCRICGVIEKAIDTIIEIQFNKVKRNTRTYMYESRNAKDRDSNGMVGVDLFEEDLTVTDIPAHPRHMKQMKPHQVEGFNFLRNNLVADNPGGCILAHAPGSGKTFMIIRYKQFSSIVCDDGKNQVSVTCQEMLLRRPSILILDEGHTPRNENTDVLQSLAKVQTPRKVVLSGTLYQNHVKEVFNVLNLVRPKFLRMDTSRGIVKRILSKVSIPGARKQFKAGADAAFYDLVEHTLQKDQDFKRKVTVIRDLREMTSKVLHYYKGDFLDELPGLVDFTVVLNLSSKQKHEVQKLKKFAGKFKRSSVGSAVYLHPKLHSFSENSAVTDDMMDNLLETLDVRDGAKAKFFLNILSLCESAGEKLLVFSQYLTPLKFLERLVMKAKGWILGKDIFVISGESSSDHREWSMDRFNNSMDARVFFGSIKACGEGISLVGASRIIILDVHLNPSVTRQAIGRAFRPGQTKKVYAYRLVAADSPEEEDHTTCFRKEAIAKMWFEWNEYCGYQDFEVETVELDDSGDCFLESLPVRDDVGPGLTGLKHWCRHFSDPETVHSFLVRGHEAMKGILDAASKIDNRCSVVIFDFLYPTSFKSSSDRTCGIPPEF</sequence>
<reference evidence="1 2" key="1">
    <citation type="journal article" date="2024" name="Plant Biotechnol. J.">
        <title>Genome and CRISPR/Cas9 system of a widespread forest tree (Populus alba) in the world.</title>
        <authorList>
            <person name="Liu Y.J."/>
            <person name="Jiang P.F."/>
            <person name="Han X.M."/>
            <person name="Li X.Y."/>
            <person name="Wang H.M."/>
            <person name="Wang Y.J."/>
            <person name="Wang X.X."/>
            <person name="Zeng Q.Y."/>
        </authorList>
    </citation>
    <scope>NUCLEOTIDE SEQUENCE [LARGE SCALE GENOMIC DNA]</scope>
    <source>
        <strain evidence="2">cv. PAL-ZL1</strain>
    </source>
</reference>
<gene>
    <name evidence="1" type="ORF">D5086_018517</name>
</gene>
<dbReference type="EMBL" id="RCHU02000009">
    <property type="protein sequence ID" value="KAL3580682.1"/>
    <property type="molecule type" value="Genomic_DNA"/>
</dbReference>
<name>A0ACC4BQI0_POPAL</name>